<feature type="transmembrane region" description="Helical" evidence="10">
    <location>
        <begin position="57"/>
        <end position="79"/>
    </location>
</feature>
<organism evidence="11 12">
    <name type="scientific">Aphis glycines</name>
    <name type="common">Soybean aphid</name>
    <dbReference type="NCBI Taxonomy" id="307491"/>
    <lineage>
        <taxon>Eukaryota</taxon>
        <taxon>Metazoa</taxon>
        <taxon>Ecdysozoa</taxon>
        <taxon>Arthropoda</taxon>
        <taxon>Hexapoda</taxon>
        <taxon>Insecta</taxon>
        <taxon>Pterygota</taxon>
        <taxon>Neoptera</taxon>
        <taxon>Paraneoptera</taxon>
        <taxon>Hemiptera</taxon>
        <taxon>Sternorrhyncha</taxon>
        <taxon>Aphidomorpha</taxon>
        <taxon>Aphidoidea</taxon>
        <taxon>Aphididae</taxon>
        <taxon>Aphidini</taxon>
        <taxon>Aphis</taxon>
        <taxon>Aphis</taxon>
    </lineage>
</organism>
<evidence type="ECO:0000256" key="1">
    <source>
        <dbReference type="ARBA" id="ARBA00004141"/>
    </source>
</evidence>
<keyword evidence="2 10" id="KW-0444">Lipid biosynthesis</keyword>
<evidence type="ECO:0000256" key="8">
    <source>
        <dbReference type="ARBA" id="ARBA00023136"/>
    </source>
</evidence>
<dbReference type="Pfam" id="PF01151">
    <property type="entry name" value="ELO"/>
    <property type="match status" value="2"/>
</dbReference>
<feature type="transmembrane region" description="Helical" evidence="10">
    <location>
        <begin position="134"/>
        <end position="153"/>
    </location>
</feature>
<keyword evidence="4 10" id="KW-0812">Transmembrane</keyword>
<accession>A0A6G0T8A6</accession>
<evidence type="ECO:0000256" key="9">
    <source>
        <dbReference type="ARBA" id="ARBA00023160"/>
    </source>
</evidence>
<proteinExistence type="inferred from homology"/>
<dbReference type="PANTHER" id="PTHR11157">
    <property type="entry name" value="FATTY ACID ACYL TRANSFERASE-RELATED"/>
    <property type="match status" value="1"/>
</dbReference>
<dbReference type="EMBL" id="VYZN01000053">
    <property type="protein sequence ID" value="KAE9527379.1"/>
    <property type="molecule type" value="Genomic_DNA"/>
</dbReference>
<dbReference type="GO" id="GO:0005789">
    <property type="term" value="C:endoplasmic reticulum membrane"/>
    <property type="evidence" value="ECO:0007669"/>
    <property type="project" value="TreeGrafter"/>
</dbReference>
<feature type="transmembrane region" description="Helical" evidence="10">
    <location>
        <begin position="396"/>
        <end position="413"/>
    </location>
</feature>
<evidence type="ECO:0000256" key="2">
    <source>
        <dbReference type="ARBA" id="ARBA00022516"/>
    </source>
</evidence>
<evidence type="ECO:0000313" key="11">
    <source>
        <dbReference type="EMBL" id="KAE9527379.1"/>
    </source>
</evidence>
<reference evidence="11 12" key="1">
    <citation type="submission" date="2019-08" db="EMBL/GenBank/DDBJ databases">
        <title>The genome of the soybean aphid Biotype 1, its phylome, world population structure and adaptation to the North American continent.</title>
        <authorList>
            <person name="Giordano R."/>
            <person name="Donthu R.K."/>
            <person name="Hernandez A.G."/>
            <person name="Wright C.L."/>
            <person name="Zimin A.V."/>
        </authorList>
    </citation>
    <scope>NUCLEOTIDE SEQUENCE [LARGE SCALE GENOMIC DNA]</scope>
    <source>
        <tissue evidence="11">Whole aphids</tissue>
    </source>
</reference>
<feature type="transmembrane region" description="Helical" evidence="10">
    <location>
        <begin position="159"/>
        <end position="178"/>
    </location>
</feature>
<comment type="subcellular location">
    <subcellularLocation>
        <location evidence="1">Membrane</location>
        <topology evidence="1">Multi-pass membrane protein</topology>
    </subcellularLocation>
</comment>
<feature type="transmembrane region" description="Helical" evidence="10">
    <location>
        <begin position="337"/>
        <end position="354"/>
    </location>
</feature>
<name>A0A6G0T8A6_APHGL</name>
<dbReference type="GO" id="GO:0034625">
    <property type="term" value="P:fatty acid elongation, monounsaturated fatty acid"/>
    <property type="evidence" value="ECO:0007669"/>
    <property type="project" value="TreeGrafter"/>
</dbReference>
<evidence type="ECO:0000256" key="3">
    <source>
        <dbReference type="ARBA" id="ARBA00022679"/>
    </source>
</evidence>
<feature type="transmembrane region" description="Helical" evidence="10">
    <location>
        <begin position="425"/>
        <end position="445"/>
    </location>
</feature>
<feature type="transmembrane region" description="Helical" evidence="10">
    <location>
        <begin position="360"/>
        <end position="376"/>
    </location>
</feature>
<dbReference type="GO" id="GO:0019367">
    <property type="term" value="P:fatty acid elongation, saturated fatty acid"/>
    <property type="evidence" value="ECO:0007669"/>
    <property type="project" value="TreeGrafter"/>
</dbReference>
<comment type="caution">
    <text evidence="11">The sequence shown here is derived from an EMBL/GenBank/DDBJ whole genome shotgun (WGS) entry which is preliminary data.</text>
</comment>
<gene>
    <name evidence="11" type="ORF">AGLY_013077</name>
</gene>
<dbReference type="PANTHER" id="PTHR11157:SF113">
    <property type="entry name" value="ELONGATION OF VERY LONG CHAIN FATTY ACIDS PROTEIN"/>
    <property type="match status" value="1"/>
</dbReference>
<keyword evidence="12" id="KW-1185">Reference proteome</keyword>
<sequence length="455" mass="52916">MVIMTWFEILDGQINPDWRTKDWPMMSTTAIPVLLAVIYIIFVKFVGPNYMANKKPYTLRTALAIYNTGQILACIYLTVEYFKTKPKMGCDPLDVSDDPTALYAAKLVWWTTILKLSEFIETVFFVLRKKQNQVSALHIYHHITTFFLIWIASRINPGGIVRIPVMLNNMVHMVMYSYYLLSSMGPGIQNKINSYKKYITIIQMIFKLMEVTKEFFEKLDAFVDQYGDPRTNEWPMVQGITTTLACASVYLYVVLYLGPKFMENRKPFHLLPIIKILISGWTTKYTLGCEPVDSNAPHSIRLAKLFWWTYMLKLVEFAETAFFILRKKTKQVSGLHVYHHASTFILAWAAVKFFPGGMASFPILVNSVVHIIMYAYYQLSSMGPKYHQFTLKYKKYVTIIQLIQFGILVLHTLQVLSSSCSMPNAYLYGMLPDIIVLFYLFYKFYKNTYITKKKM</sequence>
<evidence type="ECO:0000313" key="12">
    <source>
        <dbReference type="Proteomes" id="UP000475862"/>
    </source>
</evidence>
<dbReference type="AlphaFoldDB" id="A0A6G0T8A6"/>
<keyword evidence="3 10" id="KW-0808">Transferase</keyword>
<dbReference type="InterPro" id="IPR002076">
    <property type="entry name" value="ELO_fam"/>
</dbReference>
<dbReference type="GO" id="GO:0034626">
    <property type="term" value="P:fatty acid elongation, polyunsaturated fatty acid"/>
    <property type="evidence" value="ECO:0007669"/>
    <property type="project" value="TreeGrafter"/>
</dbReference>
<dbReference type="GO" id="GO:0042761">
    <property type="term" value="P:very long-chain fatty acid biosynthetic process"/>
    <property type="evidence" value="ECO:0007669"/>
    <property type="project" value="TreeGrafter"/>
</dbReference>
<evidence type="ECO:0000256" key="4">
    <source>
        <dbReference type="ARBA" id="ARBA00022692"/>
    </source>
</evidence>
<keyword evidence="6 10" id="KW-1133">Transmembrane helix</keyword>
<protein>
    <recommendedName>
        <fullName evidence="10">Elongation of very long chain fatty acids protein</fullName>
        <ecNumber evidence="10">2.3.1.199</ecNumber>
    </recommendedName>
    <alternativeName>
        <fullName evidence="10">Very-long-chain 3-oxoacyl-CoA synthase</fullName>
    </alternativeName>
</protein>
<keyword evidence="7 10" id="KW-0443">Lipid metabolism</keyword>
<comment type="caution">
    <text evidence="10">Lacks conserved residue(s) required for the propagation of feature annotation.</text>
</comment>
<comment type="catalytic activity">
    <reaction evidence="10">
        <text>a very-long-chain acyl-CoA + malonyl-CoA + H(+) = a very-long-chain 3-oxoacyl-CoA + CO2 + CoA</text>
        <dbReference type="Rhea" id="RHEA:32727"/>
        <dbReference type="ChEBI" id="CHEBI:15378"/>
        <dbReference type="ChEBI" id="CHEBI:16526"/>
        <dbReference type="ChEBI" id="CHEBI:57287"/>
        <dbReference type="ChEBI" id="CHEBI:57384"/>
        <dbReference type="ChEBI" id="CHEBI:90725"/>
        <dbReference type="ChEBI" id="CHEBI:90736"/>
        <dbReference type="EC" id="2.3.1.199"/>
    </reaction>
</comment>
<keyword evidence="9 10" id="KW-0275">Fatty acid biosynthesis</keyword>
<evidence type="ECO:0000256" key="5">
    <source>
        <dbReference type="ARBA" id="ARBA00022832"/>
    </source>
</evidence>
<dbReference type="Proteomes" id="UP000475862">
    <property type="component" value="Unassembled WGS sequence"/>
</dbReference>
<dbReference type="GO" id="GO:0030148">
    <property type="term" value="P:sphingolipid biosynthetic process"/>
    <property type="evidence" value="ECO:0007669"/>
    <property type="project" value="TreeGrafter"/>
</dbReference>
<evidence type="ECO:0000256" key="7">
    <source>
        <dbReference type="ARBA" id="ARBA00023098"/>
    </source>
</evidence>
<evidence type="ECO:0000256" key="6">
    <source>
        <dbReference type="ARBA" id="ARBA00022989"/>
    </source>
</evidence>
<dbReference type="OrthoDB" id="434092at2759"/>
<dbReference type="GO" id="GO:0009922">
    <property type="term" value="F:fatty acid elongase activity"/>
    <property type="evidence" value="ECO:0007669"/>
    <property type="project" value="UniProtKB-EC"/>
</dbReference>
<feature type="transmembrane region" description="Helical" evidence="10">
    <location>
        <begin position="236"/>
        <end position="258"/>
    </location>
</feature>
<feature type="transmembrane region" description="Helical" evidence="10">
    <location>
        <begin position="25"/>
        <end position="45"/>
    </location>
</feature>
<comment type="similarity">
    <text evidence="10">Belongs to the ELO family.</text>
</comment>
<dbReference type="EC" id="2.3.1.199" evidence="10"/>
<keyword evidence="5 10" id="KW-0276">Fatty acid metabolism</keyword>
<evidence type="ECO:0000256" key="10">
    <source>
        <dbReference type="RuleBase" id="RU361115"/>
    </source>
</evidence>
<keyword evidence="8 10" id="KW-0472">Membrane</keyword>